<accession>A0A8H3J6H8</accession>
<feature type="domain" description="N-acetyltransferase" evidence="1">
    <location>
        <begin position="23"/>
        <end position="168"/>
    </location>
</feature>
<sequence length="191" mass="20720">MTAAEDSRVAYTHTTNLADGENANVRTTTPNDASALLRIFSDEGNIKHDPSAAGLNTIPAFEKMIAAWTHLTNPLTRLNLVVVAEGQVVGLSGMGHIHTGDDGRRIGDAGVMINPDARRRGYACEALRLTIDYALRVLGLDEVTVGMREANGAMRGLMDAKFRAKPVRCESSESGSGFSYRFGRQEWLGER</sequence>
<dbReference type="OrthoDB" id="64477at2759"/>
<dbReference type="PROSITE" id="PS51186">
    <property type="entry name" value="GNAT"/>
    <property type="match status" value="1"/>
</dbReference>
<dbReference type="EMBL" id="CAJPDT010000154">
    <property type="protein sequence ID" value="CAF9941677.1"/>
    <property type="molecule type" value="Genomic_DNA"/>
</dbReference>
<evidence type="ECO:0000313" key="3">
    <source>
        <dbReference type="Proteomes" id="UP000664534"/>
    </source>
</evidence>
<dbReference type="Gene3D" id="3.40.630.30">
    <property type="match status" value="1"/>
</dbReference>
<dbReference type="InterPro" id="IPR000182">
    <property type="entry name" value="GNAT_dom"/>
</dbReference>
<dbReference type="Proteomes" id="UP000664534">
    <property type="component" value="Unassembled WGS sequence"/>
</dbReference>
<keyword evidence="3" id="KW-1185">Reference proteome</keyword>
<dbReference type="InterPro" id="IPR051531">
    <property type="entry name" value="N-acetyltransferase"/>
</dbReference>
<organism evidence="2 3">
    <name type="scientific">Imshaugia aleurites</name>
    <dbReference type="NCBI Taxonomy" id="172621"/>
    <lineage>
        <taxon>Eukaryota</taxon>
        <taxon>Fungi</taxon>
        <taxon>Dikarya</taxon>
        <taxon>Ascomycota</taxon>
        <taxon>Pezizomycotina</taxon>
        <taxon>Lecanoromycetes</taxon>
        <taxon>OSLEUM clade</taxon>
        <taxon>Lecanoromycetidae</taxon>
        <taxon>Lecanorales</taxon>
        <taxon>Lecanorineae</taxon>
        <taxon>Parmeliaceae</taxon>
        <taxon>Imshaugia</taxon>
    </lineage>
</organism>
<evidence type="ECO:0000313" key="2">
    <source>
        <dbReference type="EMBL" id="CAF9941677.1"/>
    </source>
</evidence>
<dbReference type="SUPFAM" id="SSF55729">
    <property type="entry name" value="Acyl-CoA N-acyltransferases (Nat)"/>
    <property type="match status" value="1"/>
</dbReference>
<dbReference type="AlphaFoldDB" id="A0A8H3J6H8"/>
<dbReference type="CDD" id="cd04301">
    <property type="entry name" value="NAT_SF"/>
    <property type="match status" value="1"/>
</dbReference>
<name>A0A8H3J6H8_9LECA</name>
<dbReference type="PANTHER" id="PTHR43792">
    <property type="entry name" value="GNAT FAMILY, PUTATIVE (AFU_ORTHOLOGUE AFUA_3G00765)-RELATED-RELATED"/>
    <property type="match status" value="1"/>
</dbReference>
<protein>
    <recommendedName>
        <fullName evidence="1">N-acetyltransferase domain-containing protein</fullName>
    </recommendedName>
</protein>
<dbReference type="Pfam" id="PF13302">
    <property type="entry name" value="Acetyltransf_3"/>
    <property type="match status" value="1"/>
</dbReference>
<dbReference type="GO" id="GO:0016747">
    <property type="term" value="F:acyltransferase activity, transferring groups other than amino-acyl groups"/>
    <property type="evidence" value="ECO:0007669"/>
    <property type="project" value="InterPro"/>
</dbReference>
<gene>
    <name evidence="2" type="ORF">IMSHALPRED_002842</name>
</gene>
<proteinExistence type="predicted"/>
<evidence type="ECO:0000259" key="1">
    <source>
        <dbReference type="PROSITE" id="PS51186"/>
    </source>
</evidence>
<comment type="caution">
    <text evidence="2">The sequence shown here is derived from an EMBL/GenBank/DDBJ whole genome shotgun (WGS) entry which is preliminary data.</text>
</comment>
<dbReference type="InterPro" id="IPR016181">
    <property type="entry name" value="Acyl_CoA_acyltransferase"/>
</dbReference>
<reference evidence="2" key="1">
    <citation type="submission" date="2021-03" db="EMBL/GenBank/DDBJ databases">
        <authorList>
            <person name="Tagirdzhanova G."/>
        </authorList>
    </citation>
    <scope>NUCLEOTIDE SEQUENCE</scope>
</reference>